<protein>
    <recommendedName>
        <fullName evidence="1">DUF6438 domain-containing protein</fullName>
    </recommendedName>
</protein>
<name>A0A7K1T1Y3_9SPHI</name>
<feature type="domain" description="DUF6438" evidence="1">
    <location>
        <begin position="33"/>
        <end position="141"/>
    </location>
</feature>
<dbReference type="AlphaFoldDB" id="A0A7K1T1Y3"/>
<keyword evidence="3" id="KW-1185">Reference proteome</keyword>
<comment type="caution">
    <text evidence="2">The sequence shown here is derived from an EMBL/GenBank/DDBJ whole genome shotgun (WGS) entry which is preliminary data.</text>
</comment>
<gene>
    <name evidence="2" type="ORF">GO621_18725</name>
</gene>
<dbReference type="Proteomes" id="UP000462014">
    <property type="component" value="Unassembled WGS sequence"/>
</dbReference>
<dbReference type="InterPro" id="IPR045497">
    <property type="entry name" value="DUF6438"/>
</dbReference>
<reference evidence="2 3" key="1">
    <citation type="submission" date="2019-12" db="EMBL/GenBank/DDBJ databases">
        <title>Mucilaginibacter sp. HMF7410 genome sequencing and assembly.</title>
        <authorList>
            <person name="Kang H."/>
            <person name="Cha I."/>
            <person name="Kim H."/>
            <person name="Joh K."/>
        </authorList>
    </citation>
    <scope>NUCLEOTIDE SEQUENCE [LARGE SCALE GENOMIC DNA]</scope>
    <source>
        <strain evidence="2 3">HMF7410</strain>
    </source>
</reference>
<dbReference type="EMBL" id="WPIK01000064">
    <property type="protein sequence ID" value="MVN23559.1"/>
    <property type="molecule type" value="Genomic_DNA"/>
</dbReference>
<proteinExistence type="predicted"/>
<evidence type="ECO:0000313" key="2">
    <source>
        <dbReference type="EMBL" id="MVN23559.1"/>
    </source>
</evidence>
<accession>A0A7K1T1Y3</accession>
<evidence type="ECO:0000259" key="1">
    <source>
        <dbReference type="Pfam" id="PF20033"/>
    </source>
</evidence>
<organism evidence="2 3">
    <name type="scientific">Mucilaginibacter arboris</name>
    <dbReference type="NCBI Taxonomy" id="2682090"/>
    <lineage>
        <taxon>Bacteria</taxon>
        <taxon>Pseudomonadati</taxon>
        <taxon>Bacteroidota</taxon>
        <taxon>Sphingobacteriia</taxon>
        <taxon>Sphingobacteriales</taxon>
        <taxon>Sphingobacteriaceae</taxon>
        <taxon>Mucilaginibacter</taxon>
    </lineage>
</organism>
<dbReference type="Pfam" id="PF20033">
    <property type="entry name" value="DUF6438"/>
    <property type="match status" value="1"/>
</dbReference>
<dbReference type="PROSITE" id="PS51257">
    <property type="entry name" value="PROKAR_LIPOPROTEIN"/>
    <property type="match status" value="1"/>
</dbReference>
<evidence type="ECO:0000313" key="3">
    <source>
        <dbReference type="Proteomes" id="UP000462014"/>
    </source>
</evidence>
<sequence length="191" mass="21841">MKTIKLTTTIIILVTLFGCSANKKDYRQNVINRIVFATGGCFGTCPIQVIDIDSSLTFKYHGVENTNNIGFYSGRITNGFWDTLNLKLESIKYRQLDTSYEHSVDDLSTELYVYSDGNNVKHISGQSASLPDSIMTVYRWLLTSIKQLKFERTTNNFIFPTLTEKPLPKSTIDHVKFPPPEIDSNKKKRYH</sequence>